<dbReference type="GO" id="GO:0044781">
    <property type="term" value="P:bacterial-type flagellum organization"/>
    <property type="evidence" value="ECO:0007669"/>
    <property type="project" value="UniProtKB-KW"/>
</dbReference>
<keyword evidence="7" id="KW-1006">Bacterial flagellum protein export</keyword>
<dbReference type="InterPro" id="IPR051472">
    <property type="entry name" value="T3SS_Stator/FliH"/>
</dbReference>
<evidence type="ECO:0000256" key="3">
    <source>
        <dbReference type="ARBA" id="ARBA00016507"/>
    </source>
</evidence>
<accession>A0A1M5JQV1</accession>
<dbReference type="GO" id="GO:0015031">
    <property type="term" value="P:protein transport"/>
    <property type="evidence" value="ECO:0007669"/>
    <property type="project" value="UniProtKB-KW"/>
</dbReference>
<dbReference type="RefSeq" id="WP_084083045.1">
    <property type="nucleotide sequence ID" value="NZ_FQWZ01000001.1"/>
</dbReference>
<dbReference type="InterPro" id="IPR018035">
    <property type="entry name" value="Flagellar_FliH/T3SS_HrpE"/>
</dbReference>
<keyword evidence="9" id="KW-0969">Cilium</keyword>
<organism evidence="9 10">
    <name type="scientific">Hydrocarboniphaga daqingensis</name>
    <dbReference type="NCBI Taxonomy" id="490188"/>
    <lineage>
        <taxon>Bacteria</taxon>
        <taxon>Pseudomonadati</taxon>
        <taxon>Pseudomonadota</taxon>
        <taxon>Gammaproteobacteria</taxon>
        <taxon>Nevskiales</taxon>
        <taxon>Nevskiaceae</taxon>
        <taxon>Hydrocarboniphaga</taxon>
    </lineage>
</organism>
<reference evidence="9 10" key="1">
    <citation type="submission" date="2016-11" db="EMBL/GenBank/DDBJ databases">
        <authorList>
            <person name="Jaros S."/>
            <person name="Januszkiewicz K."/>
            <person name="Wedrychowicz H."/>
        </authorList>
    </citation>
    <scope>NUCLEOTIDE SEQUENCE [LARGE SCALE GENOMIC DNA]</scope>
    <source>
        <strain evidence="9 10">CGMCC 1.7049</strain>
    </source>
</reference>
<dbReference type="PANTHER" id="PTHR34982:SF1">
    <property type="entry name" value="FLAGELLAR ASSEMBLY PROTEIN FLIH"/>
    <property type="match status" value="1"/>
</dbReference>
<keyword evidence="6" id="KW-0653">Protein transport</keyword>
<dbReference type="AlphaFoldDB" id="A0A1M5JQV1"/>
<keyword evidence="4" id="KW-0813">Transport</keyword>
<comment type="similarity">
    <text evidence="2">Belongs to the FliH family.</text>
</comment>
<name>A0A1M5JQV1_9GAMM</name>
<evidence type="ECO:0000256" key="6">
    <source>
        <dbReference type="ARBA" id="ARBA00022927"/>
    </source>
</evidence>
<evidence type="ECO:0000256" key="7">
    <source>
        <dbReference type="ARBA" id="ARBA00023225"/>
    </source>
</evidence>
<evidence type="ECO:0000256" key="2">
    <source>
        <dbReference type="ARBA" id="ARBA00006602"/>
    </source>
</evidence>
<keyword evidence="9" id="KW-0966">Cell projection</keyword>
<sequence>MSDALNQADALAFSEAGASARRWEVPLLSFGQNVEDQRPPPTAAEIEAIEAAAHADGYARGLAEGRAEGRRQGAAAIAEEAQRLRQLIAHLAQPLADLDGDVERTLVALTIEVARRLVDEQLQLDPGLTAAAVRTAIASLSPPPREVRVHLHPDDASLLQDLPAPADVTSWRLVPDAGLRRGDVRLVTENAVVDALLDTRQAGVARALMGEGE</sequence>
<evidence type="ECO:0000256" key="1">
    <source>
        <dbReference type="ARBA" id="ARBA00003041"/>
    </source>
</evidence>
<dbReference type="EMBL" id="FQWZ01000001">
    <property type="protein sequence ID" value="SHG42962.1"/>
    <property type="molecule type" value="Genomic_DNA"/>
</dbReference>
<evidence type="ECO:0000256" key="5">
    <source>
        <dbReference type="ARBA" id="ARBA00022795"/>
    </source>
</evidence>
<evidence type="ECO:0000256" key="4">
    <source>
        <dbReference type="ARBA" id="ARBA00022448"/>
    </source>
</evidence>
<dbReference type="Pfam" id="PF02108">
    <property type="entry name" value="FliH"/>
    <property type="match status" value="1"/>
</dbReference>
<dbReference type="OrthoDB" id="6196089at2"/>
<evidence type="ECO:0000259" key="8">
    <source>
        <dbReference type="Pfam" id="PF02108"/>
    </source>
</evidence>
<evidence type="ECO:0000313" key="10">
    <source>
        <dbReference type="Proteomes" id="UP000199758"/>
    </source>
</evidence>
<protein>
    <recommendedName>
        <fullName evidence="3">Flagellar assembly protein FliH</fullName>
    </recommendedName>
</protein>
<keyword evidence="9" id="KW-0282">Flagellum</keyword>
<keyword evidence="10" id="KW-1185">Reference proteome</keyword>
<evidence type="ECO:0000313" key="9">
    <source>
        <dbReference type="EMBL" id="SHG42962.1"/>
    </source>
</evidence>
<dbReference type="GO" id="GO:0005829">
    <property type="term" value="C:cytosol"/>
    <property type="evidence" value="ECO:0007669"/>
    <property type="project" value="TreeGrafter"/>
</dbReference>
<dbReference type="Proteomes" id="UP000199758">
    <property type="component" value="Unassembled WGS sequence"/>
</dbReference>
<dbReference type="PANTHER" id="PTHR34982">
    <property type="entry name" value="YOP PROTEINS TRANSLOCATION PROTEIN L"/>
    <property type="match status" value="1"/>
</dbReference>
<keyword evidence="5" id="KW-1005">Bacterial flagellum biogenesis</keyword>
<gene>
    <name evidence="9" type="ORF">SAMN04488068_0151</name>
</gene>
<feature type="domain" description="Flagellar assembly protein FliH/Type III secretion system HrpE" evidence="8">
    <location>
        <begin position="79"/>
        <end position="200"/>
    </location>
</feature>
<dbReference type="STRING" id="490188.SAMN04488068_0151"/>
<comment type="function">
    <text evidence="1">Needed for flagellar regrowth and assembly.</text>
</comment>
<proteinExistence type="inferred from homology"/>